<dbReference type="InterPro" id="IPR022813">
    <property type="entry name" value="SecD/SecF_arch_bac"/>
</dbReference>
<keyword evidence="5 9" id="KW-0653">Protein transport</keyword>
<keyword evidence="6 9" id="KW-1133">Transmembrane helix</keyword>
<proteinExistence type="inferred from homology"/>
<feature type="transmembrane region" description="Helical" evidence="9">
    <location>
        <begin position="240"/>
        <end position="261"/>
    </location>
</feature>
<keyword evidence="8 9" id="KW-0472">Membrane</keyword>
<comment type="subunit">
    <text evidence="9">Forms a complex with SecD. Part of the essential Sec protein translocation apparatus which comprises SecA, SecYEG and auxiliary proteins SecDF. Other proteins may also be involved.</text>
</comment>
<evidence type="ECO:0000313" key="12">
    <source>
        <dbReference type="EMBL" id="ADK84442.1"/>
    </source>
</evidence>
<evidence type="ECO:0000256" key="3">
    <source>
        <dbReference type="ARBA" id="ARBA00022475"/>
    </source>
</evidence>
<dbReference type="AlphaFoldDB" id="E1QIL9"/>
<comment type="similarity">
    <text evidence="9">Belongs to the SecD/SecF family. SecF subfamily.</text>
</comment>
<dbReference type="InterPro" id="IPR005665">
    <property type="entry name" value="SecF_bac"/>
</dbReference>
<dbReference type="GO" id="GO:0006605">
    <property type="term" value="P:protein targeting"/>
    <property type="evidence" value="ECO:0007669"/>
    <property type="project" value="UniProtKB-UniRule"/>
</dbReference>
<keyword evidence="4 9" id="KW-0812">Transmembrane</keyword>
<keyword evidence="9" id="KW-0997">Cell inner membrane</keyword>
<dbReference type="Proteomes" id="UP000009047">
    <property type="component" value="Chromosome"/>
</dbReference>
<feature type="transmembrane region" description="Helical" evidence="9">
    <location>
        <begin position="293"/>
        <end position="314"/>
    </location>
</feature>
<feature type="transmembrane region" description="Helical" evidence="9">
    <location>
        <begin position="17"/>
        <end position="36"/>
    </location>
</feature>
<dbReference type="GO" id="GO:0005886">
    <property type="term" value="C:plasma membrane"/>
    <property type="evidence" value="ECO:0007669"/>
    <property type="project" value="UniProtKB-SubCell"/>
</dbReference>
<feature type="compositionally biased region" description="Basic residues" evidence="10">
    <location>
        <begin position="399"/>
        <end position="408"/>
    </location>
</feature>
<dbReference type="HOGENOM" id="CLU_050012_0_1_7"/>
<evidence type="ECO:0000259" key="11">
    <source>
        <dbReference type="Pfam" id="PF02355"/>
    </source>
</evidence>
<organism evidence="12 13">
    <name type="scientific">Desulfarculus baarsii (strain ATCC 33931 / DSM 2075 / LMG 7858 / VKM B-1802 / 2st14)</name>
    <dbReference type="NCBI Taxonomy" id="644282"/>
    <lineage>
        <taxon>Bacteria</taxon>
        <taxon>Pseudomonadati</taxon>
        <taxon>Thermodesulfobacteriota</taxon>
        <taxon>Desulfarculia</taxon>
        <taxon>Desulfarculales</taxon>
        <taxon>Desulfarculaceae</taxon>
        <taxon>Desulfarculus</taxon>
    </lineage>
</organism>
<evidence type="ECO:0000256" key="2">
    <source>
        <dbReference type="ARBA" id="ARBA00022448"/>
    </source>
</evidence>
<keyword evidence="7 9" id="KW-0811">Translocation</keyword>
<comment type="subcellular location">
    <subcellularLocation>
        <location evidence="9">Cell inner membrane</location>
        <topology evidence="9">Multi-pass membrane protein</topology>
    </subcellularLocation>
    <subcellularLocation>
        <location evidence="1">Cell membrane</location>
        <topology evidence="1">Multi-pass membrane protein</topology>
    </subcellularLocation>
</comment>
<dbReference type="Pfam" id="PF02355">
    <property type="entry name" value="SecD_SecF_C"/>
    <property type="match status" value="2"/>
</dbReference>
<keyword evidence="3 9" id="KW-1003">Cell membrane</keyword>
<feature type="region of interest" description="Disordered" evidence="10">
    <location>
        <begin position="363"/>
        <end position="408"/>
    </location>
</feature>
<dbReference type="SUPFAM" id="SSF82866">
    <property type="entry name" value="Multidrug efflux transporter AcrB transmembrane domain"/>
    <property type="match status" value="1"/>
</dbReference>
<feature type="transmembrane region" description="Helical" evidence="9">
    <location>
        <begin position="187"/>
        <end position="207"/>
    </location>
</feature>
<dbReference type="KEGG" id="dbr:Deba_1074"/>
<dbReference type="InterPro" id="IPR048634">
    <property type="entry name" value="SecD_SecF_C"/>
</dbReference>
<dbReference type="HAMAP" id="MF_01464_B">
    <property type="entry name" value="SecF_B"/>
    <property type="match status" value="1"/>
</dbReference>
<name>E1QIL9_DESB2</name>
<dbReference type="NCBIfam" id="TIGR00966">
    <property type="entry name" value="transloc_SecF"/>
    <property type="match status" value="1"/>
</dbReference>
<feature type="transmembrane region" description="Helical" evidence="9">
    <location>
        <begin position="320"/>
        <end position="343"/>
    </location>
</feature>
<comment type="caution">
    <text evidence="9">Lacks conserved residue(s) required for the propagation of feature annotation.</text>
</comment>
<dbReference type="PANTHER" id="PTHR30081:SF8">
    <property type="entry name" value="PROTEIN TRANSLOCASE SUBUNIT SECF"/>
    <property type="match status" value="1"/>
</dbReference>
<comment type="function">
    <text evidence="9">Part of the Sec protein translocase complex. Interacts with the SecYEG preprotein conducting channel. SecDF uses the proton motive force (PMF) to complete protein translocation after the ATP-dependent function of SecA.</text>
</comment>
<dbReference type="InterPro" id="IPR022645">
    <property type="entry name" value="SecD/SecF_bac"/>
</dbReference>
<feature type="domain" description="Protein export membrane protein SecD/SecF C-terminal" evidence="11">
    <location>
        <begin position="113"/>
        <end position="181"/>
    </location>
</feature>
<feature type="domain" description="Protein export membrane protein SecD/SecF C-terminal" evidence="11">
    <location>
        <begin position="182"/>
        <end position="343"/>
    </location>
</feature>
<evidence type="ECO:0000256" key="5">
    <source>
        <dbReference type="ARBA" id="ARBA00022927"/>
    </source>
</evidence>
<dbReference type="PRINTS" id="PR01755">
    <property type="entry name" value="SECFTRNLCASE"/>
</dbReference>
<dbReference type="RefSeq" id="WP_013257896.1">
    <property type="nucleotide sequence ID" value="NC_014365.1"/>
</dbReference>
<reference evidence="12 13" key="1">
    <citation type="journal article" date="2010" name="Stand. Genomic Sci.">
        <title>Complete genome sequence of Desulfarculus baarsii type strain (2st14).</title>
        <authorList>
            <person name="Sun H."/>
            <person name="Spring S."/>
            <person name="Lapidus A."/>
            <person name="Davenport K."/>
            <person name="Del Rio T.G."/>
            <person name="Tice H."/>
            <person name="Nolan M."/>
            <person name="Copeland A."/>
            <person name="Cheng J.F."/>
            <person name="Lucas S."/>
            <person name="Tapia R."/>
            <person name="Goodwin L."/>
            <person name="Pitluck S."/>
            <person name="Ivanova N."/>
            <person name="Pagani I."/>
            <person name="Mavromatis K."/>
            <person name="Ovchinnikova G."/>
            <person name="Pati A."/>
            <person name="Chen A."/>
            <person name="Palaniappan K."/>
            <person name="Hauser L."/>
            <person name="Chang Y.J."/>
            <person name="Jeffries C.D."/>
            <person name="Detter J.C."/>
            <person name="Han C."/>
            <person name="Rohde M."/>
            <person name="Brambilla E."/>
            <person name="Goker M."/>
            <person name="Woyke T."/>
            <person name="Bristow J."/>
            <person name="Eisen J.A."/>
            <person name="Markowitz V."/>
            <person name="Hugenholtz P."/>
            <person name="Kyrpides N.C."/>
            <person name="Klenk H.P."/>
            <person name="Land M."/>
        </authorList>
    </citation>
    <scope>NUCLEOTIDE SEQUENCE [LARGE SCALE GENOMIC DNA]</scope>
    <source>
        <strain evidence="13">ATCC 33931 / DSM 2075 / LMG 7858 / VKM B-1802 / 2st14</strain>
    </source>
</reference>
<feature type="compositionally biased region" description="Low complexity" evidence="10">
    <location>
        <begin position="363"/>
        <end position="398"/>
    </location>
</feature>
<feature type="transmembrane region" description="Helical" evidence="9">
    <location>
        <begin position="141"/>
        <end position="157"/>
    </location>
</feature>
<evidence type="ECO:0000256" key="10">
    <source>
        <dbReference type="SAM" id="MobiDB-lite"/>
    </source>
</evidence>
<dbReference type="InterPro" id="IPR022646">
    <property type="entry name" value="SecD/SecF_CS"/>
</dbReference>
<feature type="transmembrane region" description="Helical" evidence="9">
    <location>
        <begin position="164"/>
        <end position="181"/>
    </location>
</feature>
<evidence type="ECO:0000256" key="7">
    <source>
        <dbReference type="ARBA" id="ARBA00023010"/>
    </source>
</evidence>
<dbReference type="Gene3D" id="1.20.1640.10">
    <property type="entry name" value="Multidrug efflux transporter AcrB transmembrane domain"/>
    <property type="match status" value="1"/>
</dbReference>
<evidence type="ECO:0000256" key="6">
    <source>
        <dbReference type="ARBA" id="ARBA00022989"/>
    </source>
</evidence>
<dbReference type="GO" id="GO:0065002">
    <property type="term" value="P:intracellular protein transmembrane transport"/>
    <property type="evidence" value="ECO:0007669"/>
    <property type="project" value="UniProtKB-UniRule"/>
</dbReference>
<protein>
    <recommendedName>
        <fullName evidence="9">Protein-export membrane protein SecF</fullName>
    </recommendedName>
</protein>
<dbReference type="GO" id="GO:0015450">
    <property type="term" value="F:protein-transporting ATPase activity"/>
    <property type="evidence" value="ECO:0007669"/>
    <property type="project" value="InterPro"/>
</dbReference>
<keyword evidence="2 9" id="KW-0813">Transport</keyword>
<gene>
    <name evidence="9" type="primary">secF</name>
    <name evidence="12" type="ordered locus">Deba_1074</name>
</gene>
<evidence type="ECO:0000256" key="9">
    <source>
        <dbReference type="HAMAP-Rule" id="MF_01464"/>
    </source>
</evidence>
<dbReference type="GO" id="GO:0043952">
    <property type="term" value="P:protein transport by the Sec complex"/>
    <property type="evidence" value="ECO:0007669"/>
    <property type="project" value="UniProtKB-UniRule"/>
</dbReference>
<dbReference type="PANTHER" id="PTHR30081">
    <property type="entry name" value="PROTEIN-EXPORT MEMBRANE PROTEIN SEC"/>
    <property type="match status" value="1"/>
</dbReference>
<dbReference type="eggNOG" id="COG0341">
    <property type="taxonomic scope" value="Bacteria"/>
</dbReference>
<evidence type="ECO:0000313" key="13">
    <source>
        <dbReference type="Proteomes" id="UP000009047"/>
    </source>
</evidence>
<evidence type="ECO:0000256" key="4">
    <source>
        <dbReference type="ARBA" id="ARBA00022692"/>
    </source>
</evidence>
<accession>E1QIL9</accession>
<dbReference type="STRING" id="644282.Deba_1074"/>
<dbReference type="Pfam" id="PF07549">
    <property type="entry name" value="Sec_GG"/>
    <property type="match status" value="1"/>
</dbReference>
<keyword evidence="13" id="KW-1185">Reference proteome</keyword>
<sequence>MELIRPDINIDFIGKRYLAFAASGLLILMTVIVLAINGGPRYGVDFAGGVLVQVRFNKATDAGQIKKALAPLGMADATVQFFGGDDKREFLVRTEKQDMDMTGLGDKINQTLAQAYGQGEFEVRRVEMVGPKVGHDLREKALLAILYSILMIAVYISGRFEGKWALAGLMAAVLVGVTLLVEAISGGAGAVTLIVIAMAVTMAACWYLKLRYALGAIVALLHDVIITVGVFSLLDKEFTLATVAAILTIIGYSLNDTIIVFDRIRENLTKSGGGGDLAQTINASVNQTLSRTILTSGTTLMVLVCLWALGGGVIEDFALALLVGIGVGTYSSVFVASPVLLLLPEGKPRLPFGGEAAAKAEPAKVAPAAKAQPAAEAGKKAAPATKAQSAAKASANKQRQGKARGKRR</sequence>
<evidence type="ECO:0000256" key="8">
    <source>
        <dbReference type="ARBA" id="ARBA00023136"/>
    </source>
</evidence>
<dbReference type="EMBL" id="CP002085">
    <property type="protein sequence ID" value="ADK84442.1"/>
    <property type="molecule type" value="Genomic_DNA"/>
</dbReference>
<feature type="transmembrane region" description="Helical" evidence="9">
    <location>
        <begin position="214"/>
        <end position="234"/>
    </location>
</feature>
<evidence type="ECO:0000256" key="1">
    <source>
        <dbReference type="ARBA" id="ARBA00004651"/>
    </source>
</evidence>